<keyword evidence="5" id="KW-1185">Reference proteome</keyword>
<dbReference type="AlphaFoldDB" id="A0A816AEE6"/>
<evidence type="ECO:0000313" key="4">
    <source>
        <dbReference type="EMBL" id="CAF4471253.1"/>
    </source>
</evidence>
<dbReference type="Proteomes" id="UP000663829">
    <property type="component" value="Unassembled WGS sequence"/>
</dbReference>
<proteinExistence type="predicted"/>
<reference evidence="2" key="1">
    <citation type="submission" date="2021-02" db="EMBL/GenBank/DDBJ databases">
        <authorList>
            <person name="Nowell W R."/>
        </authorList>
    </citation>
    <scope>NUCLEOTIDE SEQUENCE</scope>
</reference>
<dbReference type="Proteomes" id="UP000677228">
    <property type="component" value="Unassembled WGS sequence"/>
</dbReference>
<dbReference type="EMBL" id="CAJOBC010101093">
    <property type="protein sequence ID" value="CAF4471253.1"/>
    <property type="molecule type" value="Genomic_DNA"/>
</dbReference>
<comment type="caution">
    <text evidence="2">The sequence shown here is derived from an EMBL/GenBank/DDBJ whole genome shotgun (WGS) entry which is preliminary data.</text>
</comment>
<name>A0A816AEE6_9BILA</name>
<evidence type="ECO:0000313" key="1">
    <source>
        <dbReference type="EMBL" id="CAF0807635.1"/>
    </source>
</evidence>
<dbReference type="OrthoDB" id="10088285at2759"/>
<organism evidence="2 5">
    <name type="scientific">Didymodactylos carnosus</name>
    <dbReference type="NCBI Taxonomy" id="1234261"/>
    <lineage>
        <taxon>Eukaryota</taxon>
        <taxon>Metazoa</taxon>
        <taxon>Spiralia</taxon>
        <taxon>Gnathifera</taxon>
        <taxon>Rotifera</taxon>
        <taxon>Eurotatoria</taxon>
        <taxon>Bdelloidea</taxon>
        <taxon>Philodinida</taxon>
        <taxon>Philodinidae</taxon>
        <taxon>Didymodactylos</taxon>
    </lineage>
</organism>
<dbReference type="EMBL" id="CAJOBA010001359">
    <property type="protein sequence ID" value="CAF3591345.1"/>
    <property type="molecule type" value="Genomic_DNA"/>
</dbReference>
<protein>
    <submittedName>
        <fullName evidence="2">Uncharacterized protein</fullName>
    </submittedName>
</protein>
<dbReference type="EMBL" id="CAJNOK010001359">
    <property type="protein sequence ID" value="CAF0807635.1"/>
    <property type="molecule type" value="Genomic_DNA"/>
</dbReference>
<dbReference type="EMBL" id="CAJNOQ010034796">
    <property type="protein sequence ID" value="CAF1596383.1"/>
    <property type="molecule type" value="Genomic_DNA"/>
</dbReference>
<evidence type="ECO:0000313" key="3">
    <source>
        <dbReference type="EMBL" id="CAF3591345.1"/>
    </source>
</evidence>
<dbReference type="Proteomes" id="UP000681722">
    <property type="component" value="Unassembled WGS sequence"/>
</dbReference>
<evidence type="ECO:0000313" key="5">
    <source>
        <dbReference type="Proteomes" id="UP000663829"/>
    </source>
</evidence>
<accession>A0A816AEE6</accession>
<sequence length="226" mass="25123">MIIGHLVYSEDVQCLHCSFPNISLQNPDFNITECDYEMGKFCLATLVIGHEKNVADASFVWSDDHAVLVNTNLSAFAANIFLKQNKILTSITLICFQNDCGIDYAVNLLTKFNVSMLPTFRQQIIGELYNPDDPDELTCAHQGDTVQCNGGFCQAMISLIDGNLKLSDQLCIPKNFLKPVGLTLAIDKRDNIEYHGIIYACNKNLCNAKNVIDLISQQVMALPILL</sequence>
<evidence type="ECO:0000313" key="2">
    <source>
        <dbReference type="EMBL" id="CAF1596383.1"/>
    </source>
</evidence>
<dbReference type="Proteomes" id="UP000682733">
    <property type="component" value="Unassembled WGS sequence"/>
</dbReference>
<gene>
    <name evidence="2" type="ORF">GPM918_LOCUS42117</name>
    <name evidence="1" type="ORF">OVA965_LOCUS4981</name>
    <name evidence="4" type="ORF">SRO942_LOCUS43298</name>
    <name evidence="3" type="ORF">TMI583_LOCUS4979</name>
</gene>